<evidence type="ECO:0000256" key="1">
    <source>
        <dbReference type="SAM" id="MobiDB-lite"/>
    </source>
</evidence>
<gene>
    <name evidence="2" type="ORF">EDE11_12551</name>
</gene>
<feature type="region of interest" description="Disordered" evidence="1">
    <location>
        <begin position="1"/>
        <end position="38"/>
    </location>
</feature>
<keyword evidence="3" id="KW-1185">Reference proteome</keyword>
<feature type="compositionally biased region" description="Polar residues" evidence="1">
    <location>
        <begin position="1"/>
        <end position="11"/>
    </location>
</feature>
<evidence type="ECO:0000313" key="3">
    <source>
        <dbReference type="Proteomes" id="UP000295649"/>
    </source>
</evidence>
<name>A0ABY2CHK0_METMH</name>
<evidence type="ECO:0000313" key="2">
    <source>
        <dbReference type="EMBL" id="TCV78204.1"/>
    </source>
</evidence>
<sequence length="38" mass="4407">MTHTETPQQRYRQPAGWPHKIATLTNDQIKTRSTTALQ</sequence>
<proteinExistence type="predicted"/>
<protein>
    <submittedName>
        <fullName evidence="2">Uncharacterized protein</fullName>
    </submittedName>
</protein>
<comment type="caution">
    <text evidence="2">The sequence shown here is derived from an EMBL/GenBank/DDBJ whole genome shotgun (WGS) entry which is preliminary data.</text>
</comment>
<accession>A0ABY2CHK0</accession>
<reference evidence="2 3" key="1">
    <citation type="submission" date="2019-03" db="EMBL/GenBank/DDBJ databases">
        <title>Systems level insights into methane cycling in arid and semi-arid ecosystems.</title>
        <authorList>
            <person name="Kalyuzhnaya M."/>
        </authorList>
    </citation>
    <scope>NUCLEOTIDE SEQUENCE [LARGE SCALE GENOMIC DNA]</scope>
    <source>
        <strain evidence="2 3">S-1</strain>
    </source>
</reference>
<dbReference type="Proteomes" id="UP000295649">
    <property type="component" value="Unassembled WGS sequence"/>
</dbReference>
<dbReference type="EMBL" id="SMCN01000025">
    <property type="protein sequence ID" value="TCV78204.1"/>
    <property type="molecule type" value="Genomic_DNA"/>
</dbReference>
<organism evidence="2 3">
    <name type="scientific">Methylomonas methanica</name>
    <dbReference type="NCBI Taxonomy" id="421"/>
    <lineage>
        <taxon>Bacteria</taxon>
        <taxon>Pseudomonadati</taxon>
        <taxon>Pseudomonadota</taxon>
        <taxon>Gammaproteobacteria</taxon>
        <taxon>Methylococcales</taxon>
        <taxon>Methylococcaceae</taxon>
        <taxon>Methylomonas</taxon>
    </lineage>
</organism>
<feature type="compositionally biased region" description="Polar residues" evidence="1">
    <location>
        <begin position="23"/>
        <end position="38"/>
    </location>
</feature>